<feature type="transmembrane region" description="Helical" evidence="8">
    <location>
        <begin position="49"/>
        <end position="67"/>
    </location>
</feature>
<dbReference type="Pfam" id="PF03595">
    <property type="entry name" value="SLAC1"/>
    <property type="match status" value="1"/>
</dbReference>
<dbReference type="InterPro" id="IPR004695">
    <property type="entry name" value="SLAC1/Mae1/Ssu1/TehA"/>
</dbReference>
<feature type="transmembrane region" description="Helical" evidence="8">
    <location>
        <begin position="221"/>
        <end position="240"/>
    </location>
</feature>
<keyword evidence="5 8" id="KW-0812">Transmembrane</keyword>
<dbReference type="AlphaFoldDB" id="A0A1C2I3S4"/>
<protein>
    <recommendedName>
        <fullName evidence="11">C4-dicarboxylate ABC transporter</fullName>
    </recommendedName>
</protein>
<comment type="subcellular location">
    <subcellularLocation>
        <location evidence="1">Cell membrane</location>
        <topology evidence="1">Multi-pass membrane protein</topology>
    </subcellularLocation>
</comment>
<evidence type="ECO:0000256" key="1">
    <source>
        <dbReference type="ARBA" id="ARBA00004651"/>
    </source>
</evidence>
<evidence type="ECO:0000256" key="5">
    <source>
        <dbReference type="ARBA" id="ARBA00022692"/>
    </source>
</evidence>
<evidence type="ECO:0008006" key="11">
    <source>
        <dbReference type="Google" id="ProtNLM"/>
    </source>
</evidence>
<feature type="transmembrane region" description="Helical" evidence="8">
    <location>
        <begin position="21"/>
        <end position="43"/>
    </location>
</feature>
<accession>A0A1C2I3S4</accession>
<dbReference type="InterPro" id="IPR051629">
    <property type="entry name" value="Sulfite_efflux_TDT"/>
</dbReference>
<organism evidence="9 10">
    <name type="scientific">Acidithiobacillus thiooxidans</name>
    <name type="common">Thiobacillus thiooxidans</name>
    <dbReference type="NCBI Taxonomy" id="930"/>
    <lineage>
        <taxon>Bacteria</taxon>
        <taxon>Pseudomonadati</taxon>
        <taxon>Pseudomonadota</taxon>
        <taxon>Acidithiobacillia</taxon>
        <taxon>Acidithiobacillales</taxon>
        <taxon>Acidithiobacillaceae</taxon>
        <taxon>Acidithiobacillus</taxon>
    </lineage>
</organism>
<dbReference type="CDD" id="cd09319">
    <property type="entry name" value="TDT_like_1"/>
    <property type="match status" value="1"/>
</dbReference>
<feature type="transmembrane region" description="Helical" evidence="8">
    <location>
        <begin position="260"/>
        <end position="282"/>
    </location>
</feature>
<evidence type="ECO:0000256" key="2">
    <source>
        <dbReference type="ARBA" id="ARBA00008566"/>
    </source>
</evidence>
<dbReference type="EMBL" id="LWRY01000159">
    <property type="protein sequence ID" value="OCX70644.1"/>
    <property type="molecule type" value="Genomic_DNA"/>
</dbReference>
<dbReference type="RefSeq" id="WP_065974450.1">
    <property type="nucleotide sequence ID" value="NZ_JABBDW010000162.1"/>
</dbReference>
<dbReference type="GO" id="GO:0000319">
    <property type="term" value="F:sulfite transmembrane transporter activity"/>
    <property type="evidence" value="ECO:0007669"/>
    <property type="project" value="TreeGrafter"/>
</dbReference>
<gene>
    <name evidence="9" type="ORF">A6M23_13635</name>
</gene>
<evidence type="ECO:0000313" key="9">
    <source>
        <dbReference type="EMBL" id="OCX70644.1"/>
    </source>
</evidence>
<evidence type="ECO:0000256" key="8">
    <source>
        <dbReference type="SAM" id="Phobius"/>
    </source>
</evidence>
<sequence>MKTDRVNSRNHRVISIIQYLAPGYFAVVMATGAIALSAKIIGVTTLPNVLLWINVIIYLFLWIMLTMRIIKFPEIIMDDFRDLGRGTGFLTIVAGSAILGSQFILLDNQDLIGIILLGFAGILWLILNYGLIFGFITKIKKPSFEKEIGGSWLLITVSIQSIAVLLSVLELKKSLSRFPCFNFTDLSLWLLGDAFYILIILFIFYRMVFLKFSANDLAPTYWINMGAASISTLAGSLIATCSKNSASLHVLIPFINGFTLLFWSAATWWIPLLIILGWWRFVVHKVQFIYDASYWGMVFPLGMYSLCTLHIEKLFDFSFLLPVATLFFFLALVAWAITMLAFFYKTYNYFFRMSG</sequence>
<keyword evidence="3" id="KW-0813">Transport</keyword>
<evidence type="ECO:0000313" key="10">
    <source>
        <dbReference type="Proteomes" id="UP000095008"/>
    </source>
</evidence>
<feature type="transmembrane region" description="Helical" evidence="8">
    <location>
        <begin position="317"/>
        <end position="344"/>
    </location>
</feature>
<reference evidence="9" key="1">
    <citation type="journal article" date="2016" name="Int. J. Mol. Sci.">
        <title>Comparative genomics of the extreme acidophile Acidithiobacillus thiooxidans reveals intraspecific divergence and niche adaptation.</title>
        <authorList>
            <person name="Zhang X."/>
            <person name="Feng X."/>
            <person name="Tao J."/>
            <person name="Ma L."/>
            <person name="Xiao Y."/>
            <person name="Liang Y."/>
            <person name="Liu X."/>
            <person name="Yin H."/>
        </authorList>
    </citation>
    <scope>NUCLEOTIDE SEQUENCE [LARGE SCALE GENOMIC DNA]</scope>
    <source>
        <strain evidence="9">DXS-W</strain>
    </source>
</reference>
<evidence type="ECO:0000256" key="4">
    <source>
        <dbReference type="ARBA" id="ARBA00022475"/>
    </source>
</evidence>
<feature type="transmembrane region" description="Helical" evidence="8">
    <location>
        <begin position="189"/>
        <end position="209"/>
    </location>
</feature>
<evidence type="ECO:0000256" key="3">
    <source>
        <dbReference type="ARBA" id="ARBA00022448"/>
    </source>
</evidence>
<feature type="transmembrane region" description="Helical" evidence="8">
    <location>
        <begin position="88"/>
        <end position="105"/>
    </location>
</feature>
<comment type="caution">
    <text evidence="9">The sequence shown here is derived from an EMBL/GenBank/DDBJ whole genome shotgun (WGS) entry which is preliminary data.</text>
</comment>
<dbReference type="InterPro" id="IPR038665">
    <property type="entry name" value="Voltage-dep_anion_channel_sf"/>
</dbReference>
<proteinExistence type="inferred from homology"/>
<evidence type="ECO:0000256" key="6">
    <source>
        <dbReference type="ARBA" id="ARBA00022989"/>
    </source>
</evidence>
<feature type="transmembrane region" description="Helical" evidence="8">
    <location>
        <begin position="148"/>
        <end position="169"/>
    </location>
</feature>
<feature type="transmembrane region" description="Helical" evidence="8">
    <location>
        <begin position="294"/>
        <end position="311"/>
    </location>
</feature>
<dbReference type="PANTHER" id="PTHR31686:SF1">
    <property type="entry name" value="SULFITE EFFLUX PUMP SSU1"/>
    <property type="match status" value="1"/>
</dbReference>
<feature type="transmembrane region" description="Helical" evidence="8">
    <location>
        <begin position="111"/>
        <end position="136"/>
    </location>
</feature>
<dbReference type="OrthoDB" id="958273at2"/>
<name>A0A1C2I3S4_ACITH</name>
<dbReference type="PANTHER" id="PTHR31686">
    <property type="match status" value="1"/>
</dbReference>
<keyword evidence="7 8" id="KW-0472">Membrane</keyword>
<dbReference type="Proteomes" id="UP000095008">
    <property type="component" value="Unassembled WGS sequence"/>
</dbReference>
<comment type="similarity">
    <text evidence="2">Belongs to the tellurite-resistance/dicarboxylate transporter (TDT) family.</text>
</comment>
<dbReference type="GO" id="GO:0005886">
    <property type="term" value="C:plasma membrane"/>
    <property type="evidence" value="ECO:0007669"/>
    <property type="project" value="UniProtKB-SubCell"/>
</dbReference>
<evidence type="ECO:0000256" key="7">
    <source>
        <dbReference type="ARBA" id="ARBA00023136"/>
    </source>
</evidence>
<dbReference type="Gene3D" id="1.50.10.150">
    <property type="entry name" value="Voltage-dependent anion channel"/>
    <property type="match status" value="1"/>
</dbReference>
<keyword evidence="10" id="KW-1185">Reference proteome</keyword>
<keyword evidence="4" id="KW-1003">Cell membrane</keyword>
<keyword evidence="6 8" id="KW-1133">Transmembrane helix</keyword>